<accession>A0AC59YQV3</accession>
<proteinExistence type="predicted"/>
<reference evidence="1" key="1">
    <citation type="submission" date="2023-05" db="EMBL/GenBank/DDBJ databases">
        <authorList>
            <consortium name="ELIXIR-Norway"/>
        </authorList>
    </citation>
    <scope>NUCLEOTIDE SEQUENCE</scope>
</reference>
<reference evidence="1" key="2">
    <citation type="submission" date="2025-03" db="EMBL/GenBank/DDBJ databases">
        <authorList>
            <consortium name="ELIXIR-Norway"/>
            <consortium name="Elixir Norway"/>
        </authorList>
    </citation>
    <scope>NUCLEOTIDE SEQUENCE</scope>
</reference>
<evidence type="ECO:0000313" key="2">
    <source>
        <dbReference type="Proteomes" id="UP001162501"/>
    </source>
</evidence>
<protein>
    <submittedName>
        <fullName evidence="1">Uncharacterized protein</fullName>
    </submittedName>
</protein>
<organism evidence="1 2">
    <name type="scientific">Rangifer tarandus platyrhynchus</name>
    <name type="common">Svalbard reindeer</name>
    <dbReference type="NCBI Taxonomy" id="3082113"/>
    <lineage>
        <taxon>Eukaryota</taxon>
        <taxon>Metazoa</taxon>
        <taxon>Chordata</taxon>
        <taxon>Craniata</taxon>
        <taxon>Vertebrata</taxon>
        <taxon>Euteleostomi</taxon>
        <taxon>Mammalia</taxon>
        <taxon>Eutheria</taxon>
        <taxon>Laurasiatheria</taxon>
        <taxon>Artiodactyla</taxon>
        <taxon>Ruminantia</taxon>
        <taxon>Pecora</taxon>
        <taxon>Cervidae</taxon>
        <taxon>Odocoileinae</taxon>
        <taxon>Rangifer</taxon>
    </lineage>
</organism>
<feature type="non-terminal residue" evidence="1">
    <location>
        <position position="1"/>
    </location>
</feature>
<dbReference type="EMBL" id="OX596086">
    <property type="protein sequence ID" value="CAM9882919.1"/>
    <property type="molecule type" value="Genomic_DNA"/>
</dbReference>
<name>A0AC59YQV3_RANTA</name>
<evidence type="ECO:0000313" key="1">
    <source>
        <dbReference type="EMBL" id="CAM9882919.1"/>
    </source>
</evidence>
<gene>
    <name evidence="1" type="ORF">MRATA1EN22A_LOCUS8809</name>
</gene>
<feature type="non-terminal residue" evidence="1">
    <location>
        <position position="78"/>
    </location>
</feature>
<sequence>LCLSFYLVLSSLFERCLPLYFVSLYLFLCISVHNLVMLSEVRDTNVNSKFYIEGYICVYVCVCVFMYVSLCVLPLWLS</sequence>
<dbReference type="Proteomes" id="UP001162501">
    <property type="component" value="Chromosome 2"/>
</dbReference>